<dbReference type="EMBL" id="LAZR01000363">
    <property type="protein sequence ID" value="KKN72413.1"/>
    <property type="molecule type" value="Genomic_DNA"/>
</dbReference>
<feature type="region of interest" description="Disordered" evidence="1">
    <location>
        <begin position="1"/>
        <end position="47"/>
    </location>
</feature>
<reference evidence="2" key="1">
    <citation type="journal article" date="2015" name="Nature">
        <title>Complex archaea that bridge the gap between prokaryotes and eukaryotes.</title>
        <authorList>
            <person name="Spang A."/>
            <person name="Saw J.H."/>
            <person name="Jorgensen S.L."/>
            <person name="Zaremba-Niedzwiedzka K."/>
            <person name="Martijn J."/>
            <person name="Lind A.E."/>
            <person name="van Eijk R."/>
            <person name="Schleper C."/>
            <person name="Guy L."/>
            <person name="Ettema T.J."/>
        </authorList>
    </citation>
    <scope>NUCLEOTIDE SEQUENCE</scope>
</reference>
<comment type="caution">
    <text evidence="2">The sequence shown here is derived from an EMBL/GenBank/DDBJ whole genome shotgun (WGS) entry which is preliminary data.</text>
</comment>
<protein>
    <submittedName>
        <fullName evidence="2">Uncharacterized protein</fullName>
    </submittedName>
</protein>
<sequence length="342" mass="37887">MPQGMVQLNDGTWVPVGDAPGPNSVTGPTRDMLIENPQQPQPQPEPLNQIDPGTFAQQEVRSQFDNLQRKTNIQRRLINKQRKAMGQEKYLAAAQKLEAGHKKQAEDLYQDHQQKIGLMGRIEDLISQGILDEGQIAAARNLISRTAFGKEFGDLFSPIPEKGKQVNPFAQFNALQKLESQVQADQDRFRTQTETKGKGLALGPPREVTTLSKKDGPLTDDFSIVATSVYNPKLQTTTVTGDDPAAMAEFRKTKSFLNNIRRAIIAERETFGISSKSTENMLRTFGRTNSEGSTVGERVMSSAVANTIAKKRATTKAAETEYLRRRRAGMSQEEAANGLELR</sequence>
<accession>A0A0F9W2Z2</accession>
<dbReference type="AlphaFoldDB" id="A0A0F9W2Z2"/>
<feature type="region of interest" description="Disordered" evidence="1">
    <location>
        <begin position="320"/>
        <end position="342"/>
    </location>
</feature>
<proteinExistence type="predicted"/>
<name>A0A0F9W2Z2_9ZZZZ</name>
<evidence type="ECO:0000313" key="2">
    <source>
        <dbReference type="EMBL" id="KKN72413.1"/>
    </source>
</evidence>
<gene>
    <name evidence="2" type="ORF">LCGC14_0411260</name>
</gene>
<evidence type="ECO:0000256" key="1">
    <source>
        <dbReference type="SAM" id="MobiDB-lite"/>
    </source>
</evidence>
<organism evidence="2">
    <name type="scientific">marine sediment metagenome</name>
    <dbReference type="NCBI Taxonomy" id="412755"/>
    <lineage>
        <taxon>unclassified sequences</taxon>
        <taxon>metagenomes</taxon>
        <taxon>ecological metagenomes</taxon>
    </lineage>
</organism>